<feature type="compositionally biased region" description="Basic and acidic residues" evidence="5">
    <location>
        <begin position="383"/>
        <end position="399"/>
    </location>
</feature>
<feature type="region of interest" description="Disordered" evidence="5">
    <location>
        <begin position="676"/>
        <end position="750"/>
    </location>
</feature>
<dbReference type="Proteomes" id="UP000683360">
    <property type="component" value="Unassembled WGS sequence"/>
</dbReference>
<dbReference type="PANTHER" id="PTHR45740">
    <property type="entry name" value="POLY [ADP-RIBOSE] POLYMERASE"/>
    <property type="match status" value="1"/>
</dbReference>
<feature type="compositionally biased region" description="Basic residues" evidence="5">
    <location>
        <begin position="339"/>
        <end position="352"/>
    </location>
</feature>
<feature type="compositionally biased region" description="Polar residues" evidence="5">
    <location>
        <begin position="292"/>
        <end position="309"/>
    </location>
</feature>
<feature type="compositionally biased region" description="Basic and acidic residues" evidence="5">
    <location>
        <begin position="419"/>
        <end position="442"/>
    </location>
</feature>
<dbReference type="GO" id="GO:0008270">
    <property type="term" value="F:zinc ion binding"/>
    <property type="evidence" value="ECO:0007669"/>
    <property type="project" value="UniProtKB-KW"/>
</dbReference>
<dbReference type="Gene3D" id="3.90.228.10">
    <property type="match status" value="1"/>
</dbReference>
<dbReference type="PROSITE" id="PS51059">
    <property type="entry name" value="PARP_CATALYTIC"/>
    <property type="match status" value="1"/>
</dbReference>
<protein>
    <submittedName>
        <fullName evidence="9">PARP7S</fullName>
        <ecNumber evidence="9">2.4.2.30</ecNumber>
    </submittedName>
</protein>
<feature type="domain" description="PARP catalytic" evidence="8">
    <location>
        <begin position="1038"/>
        <end position="1258"/>
    </location>
</feature>
<name>A0A8S3UP48_MYTED</name>
<feature type="compositionally biased region" description="Basic and acidic residues" evidence="5">
    <location>
        <begin position="156"/>
        <end position="190"/>
    </location>
</feature>
<comment type="similarity">
    <text evidence="3">Belongs to the ARTD/PARP family.</text>
</comment>
<dbReference type="SUPFAM" id="SSF117839">
    <property type="entry name" value="WWE domain"/>
    <property type="match status" value="1"/>
</dbReference>
<comment type="subcellular location">
    <subcellularLocation>
        <location evidence="1">Nucleus</location>
    </subcellularLocation>
</comment>
<feature type="compositionally biased region" description="Basic and acidic residues" evidence="5">
    <location>
        <begin position="733"/>
        <end position="750"/>
    </location>
</feature>
<proteinExistence type="inferred from homology"/>
<feature type="compositionally biased region" description="Basic and acidic residues" evidence="5">
    <location>
        <begin position="238"/>
        <end position="248"/>
    </location>
</feature>
<evidence type="ECO:0000256" key="4">
    <source>
        <dbReference type="PROSITE-ProRule" id="PRU00723"/>
    </source>
</evidence>
<dbReference type="InterPro" id="IPR004170">
    <property type="entry name" value="WWE_dom"/>
</dbReference>
<feature type="compositionally biased region" description="Polar residues" evidence="5">
    <location>
        <begin position="322"/>
        <end position="333"/>
    </location>
</feature>
<feature type="compositionally biased region" description="Basic and acidic residues" evidence="5">
    <location>
        <begin position="1240"/>
        <end position="1250"/>
    </location>
</feature>
<organism evidence="9 10">
    <name type="scientific">Mytilus edulis</name>
    <name type="common">Blue mussel</name>
    <dbReference type="NCBI Taxonomy" id="6550"/>
    <lineage>
        <taxon>Eukaryota</taxon>
        <taxon>Metazoa</taxon>
        <taxon>Spiralia</taxon>
        <taxon>Lophotrochozoa</taxon>
        <taxon>Mollusca</taxon>
        <taxon>Bivalvia</taxon>
        <taxon>Autobranchia</taxon>
        <taxon>Pteriomorphia</taxon>
        <taxon>Mytilida</taxon>
        <taxon>Mytiloidea</taxon>
        <taxon>Mytilidae</taxon>
        <taxon>Mytilinae</taxon>
        <taxon>Mytilus</taxon>
    </lineage>
</organism>
<dbReference type="EMBL" id="CAJPWZ010002738">
    <property type="protein sequence ID" value="CAG2244521.1"/>
    <property type="molecule type" value="Genomic_DNA"/>
</dbReference>
<feature type="compositionally biased region" description="Polar residues" evidence="5">
    <location>
        <begin position="249"/>
        <end position="258"/>
    </location>
</feature>
<feature type="zinc finger region" description="C3H1-type" evidence="4">
    <location>
        <begin position="545"/>
        <end position="566"/>
    </location>
</feature>
<dbReference type="GO" id="GO:0003950">
    <property type="term" value="F:NAD+ poly-ADP-ribosyltransferase activity"/>
    <property type="evidence" value="ECO:0007669"/>
    <property type="project" value="UniProtKB-EC"/>
</dbReference>
<dbReference type="PROSITE" id="PS50103">
    <property type="entry name" value="ZF_C3H1"/>
    <property type="match status" value="1"/>
</dbReference>
<evidence type="ECO:0000259" key="8">
    <source>
        <dbReference type="PROSITE" id="PS51059"/>
    </source>
</evidence>
<evidence type="ECO:0000256" key="1">
    <source>
        <dbReference type="ARBA" id="ARBA00004123"/>
    </source>
</evidence>
<evidence type="ECO:0000259" key="6">
    <source>
        <dbReference type="PROSITE" id="PS50103"/>
    </source>
</evidence>
<dbReference type="SUPFAM" id="SSF56399">
    <property type="entry name" value="ADP-ribosylation"/>
    <property type="match status" value="1"/>
</dbReference>
<dbReference type="InterPro" id="IPR037197">
    <property type="entry name" value="WWE_dom_sf"/>
</dbReference>
<feature type="compositionally biased region" description="Polar residues" evidence="5">
    <location>
        <begin position="59"/>
        <end position="69"/>
    </location>
</feature>
<reference evidence="9" key="1">
    <citation type="submission" date="2021-03" db="EMBL/GenBank/DDBJ databases">
        <authorList>
            <person name="Bekaert M."/>
        </authorList>
    </citation>
    <scope>NUCLEOTIDE SEQUENCE</scope>
</reference>
<evidence type="ECO:0000313" key="9">
    <source>
        <dbReference type="EMBL" id="CAG2244521.1"/>
    </source>
</evidence>
<dbReference type="InterPro" id="IPR000571">
    <property type="entry name" value="Znf_CCCH"/>
</dbReference>
<keyword evidence="9" id="KW-0328">Glycosyltransferase</keyword>
<feature type="domain" description="C3H1-type" evidence="6">
    <location>
        <begin position="545"/>
        <end position="566"/>
    </location>
</feature>
<dbReference type="OrthoDB" id="5988750at2759"/>
<dbReference type="Gene3D" id="3.30.720.50">
    <property type="match status" value="1"/>
</dbReference>
<feature type="domain" description="WWE" evidence="7">
    <location>
        <begin position="925"/>
        <end position="1007"/>
    </location>
</feature>
<feature type="region of interest" description="Disordered" evidence="5">
    <location>
        <begin position="804"/>
        <end position="836"/>
    </location>
</feature>
<comment type="caution">
    <text evidence="9">The sequence shown here is derived from an EMBL/GenBank/DDBJ whole genome shotgun (WGS) entry which is preliminary data.</text>
</comment>
<dbReference type="Pfam" id="PF02825">
    <property type="entry name" value="WWE"/>
    <property type="match status" value="1"/>
</dbReference>
<keyword evidence="4" id="KW-0862">Zinc</keyword>
<keyword evidence="4" id="KW-0863">Zinc-finger</keyword>
<feature type="region of interest" description="Disordered" evidence="5">
    <location>
        <begin position="1"/>
        <end position="451"/>
    </location>
</feature>
<feature type="compositionally biased region" description="Polar residues" evidence="5">
    <location>
        <begin position="200"/>
        <end position="210"/>
    </location>
</feature>
<dbReference type="Pfam" id="PF00644">
    <property type="entry name" value="PARP"/>
    <property type="match status" value="1"/>
</dbReference>
<dbReference type="GO" id="GO:0005634">
    <property type="term" value="C:nucleus"/>
    <property type="evidence" value="ECO:0007669"/>
    <property type="project" value="UniProtKB-SubCell"/>
</dbReference>
<feature type="compositionally biased region" description="Basic and acidic residues" evidence="5">
    <location>
        <begin position="211"/>
        <end position="229"/>
    </location>
</feature>
<gene>
    <name evidence="9" type="ORF">MEDL_56553</name>
</gene>
<evidence type="ECO:0000256" key="3">
    <source>
        <dbReference type="ARBA" id="ARBA00024347"/>
    </source>
</evidence>
<evidence type="ECO:0000256" key="5">
    <source>
        <dbReference type="SAM" id="MobiDB-lite"/>
    </source>
</evidence>
<dbReference type="PROSITE" id="PS50918">
    <property type="entry name" value="WWE"/>
    <property type="match status" value="1"/>
</dbReference>
<dbReference type="GO" id="GO:1990404">
    <property type="term" value="F:NAD+-protein mono-ADP-ribosyltransferase activity"/>
    <property type="evidence" value="ECO:0007669"/>
    <property type="project" value="TreeGrafter"/>
</dbReference>
<feature type="region of interest" description="Disordered" evidence="5">
    <location>
        <begin position="1240"/>
        <end position="1264"/>
    </location>
</feature>
<dbReference type="InterPro" id="IPR051712">
    <property type="entry name" value="ARTD-AVP"/>
</dbReference>
<dbReference type="PANTHER" id="PTHR45740:SF2">
    <property type="entry name" value="POLY [ADP-RIBOSE] POLYMERASE"/>
    <property type="match status" value="1"/>
</dbReference>
<sequence>MSHRRDYRGSSRGTQNHWMQRPPPRMQTGLNQYAGYNQHPQMPPPPPQYGQATMPPPNMYSNQQANQPTQYMYVPVPMPQQQQPPPPMPPPMPPHMPPQYIPPLMSQPMYQPTNHGSTSGNCHWNSHNGVQPTEYETRDIKQSSYVPQRQRKSTQKIKDNRDKNKVDPKRDDDGSRQIKTTKDVRFEKLKSLLADEPTEPYQNKTGSQDNAIEREHRQRSNRGDQRDKGQNTQEDDVEHSGSSEDSKTDSNNSDCESQSDFRDQQSTKYDRRSQRNLSDITSHGVNKRFVKSSESVNNIGYRGPNQSKGGNHGNYRGDQRQNENTNSDQSFNIFDSYRGKQRSRGKGQHRGRGGYQSMSNHLNEPNAEEDDTLCQQKRGAIGRGREGGMEKRSGDRLLENDQTDNSDGHKNYQTNKSLNRVERRDRSQGRRKDKYDKLKSEMDDTDDNESEIPDVDDIEVFKFLIKNFKGGCAFEDLLKSCHLFPYNSNVCLWFKKHSRRFHVFWDGKAIVYIQPFFRDANICAIWNNKKNPGQCENTACHFFHVCRRFIRGNCKESNCSLSHSFKSRHNRHLKNKLGISDFSEADIKIVLNCKSPSLCVDYIYNNGCKIQNSDKRCPYLHLCQNKIFRKCEDPCKFQKTHSITQFHNKWVLESFHMKGWEEERVLKTIYVPPRQRKESEKYSDDSDPNQVEDVIDDNNTYNDDSDVNVSTESLSSTASDPVKAPQKVITDTQSKESIMENEKPNSGRRERFETTENIICGIVGKDDLDLTNRSTSKIQYNDGDEDDNIKERERIMMQMWEEKEQGISSFDNNKRVKPKPASRNPSDPDYQETNPSLLKDETDKLKICLFVSKDKCPSQSCKNHHLPSGLPYLWQLKISEKWKTGKRYSYHIWFAKMHAVTLNVDDQSVSGDNQWSNVRRLSTHSFAERKASVDSYITQWRWYLKDDSDKWTMFDKDVFLFTLEKKYQTKQKTYLYTKENENFMYRIDFLKMTQVNLETDDIRQIIRRPLFVSKDDILQNQFPKSIPFPVAMSTVKPASFYNWDCAHDFELVELETTGKEYREVLTSLTDTMDPDRFEFKFIYRIQNRKLWSEYDIKKNHMLADADQIGNGKTIDERNLFHGTDSLNTCRGICTNNFDFRTSGRNATVYGEGSYFAVHARTGNSYTQADLPTDIRFMFRAKILVGQFTVGNPSLRRPPEIPGQVHKLYDSCVDDVQDPKIFVVFDRNQCYPDYLIMYTDRETKPPVEKSDSNPNNTENPVDGLDPLVHCKQVGSSTSTTIQRSLQSPPHFAESSPVDAIARFVEGRKRKDDNCVLQ</sequence>
<feature type="compositionally biased region" description="Polar residues" evidence="5">
    <location>
        <begin position="275"/>
        <end position="284"/>
    </location>
</feature>
<dbReference type="CDD" id="cd01439">
    <property type="entry name" value="TCCD_inducible_PARP_like"/>
    <property type="match status" value="1"/>
</dbReference>
<accession>A0A8S3UP48</accession>
<feature type="compositionally biased region" description="Pro residues" evidence="5">
    <location>
        <begin position="76"/>
        <end position="101"/>
    </location>
</feature>
<dbReference type="InterPro" id="IPR012317">
    <property type="entry name" value="Poly(ADP-ribose)pol_cat_dom"/>
</dbReference>
<evidence type="ECO:0000256" key="2">
    <source>
        <dbReference type="ARBA" id="ARBA00023242"/>
    </source>
</evidence>
<evidence type="ECO:0000313" key="10">
    <source>
        <dbReference type="Proteomes" id="UP000683360"/>
    </source>
</evidence>
<feature type="compositionally biased region" description="Polar residues" evidence="5">
    <location>
        <begin position="108"/>
        <end position="131"/>
    </location>
</feature>
<feature type="compositionally biased region" description="Pro residues" evidence="5">
    <location>
        <begin position="41"/>
        <end position="58"/>
    </location>
</feature>
<keyword evidence="10" id="KW-1185">Reference proteome</keyword>
<keyword evidence="2" id="KW-0539">Nucleus</keyword>
<evidence type="ECO:0000259" key="7">
    <source>
        <dbReference type="PROSITE" id="PS50918"/>
    </source>
</evidence>
<dbReference type="EC" id="2.4.2.30" evidence="9"/>
<feature type="compositionally biased region" description="Basic and acidic residues" evidence="5">
    <location>
        <begin position="259"/>
        <end position="273"/>
    </location>
</feature>
<feature type="compositionally biased region" description="Polar residues" evidence="5">
    <location>
        <begin position="697"/>
        <end position="719"/>
    </location>
</feature>
<keyword evidence="9" id="KW-0808">Transferase</keyword>
<keyword evidence="4" id="KW-0479">Metal-binding</keyword>